<dbReference type="InterPro" id="IPR046357">
    <property type="entry name" value="PPIase_dom_sf"/>
</dbReference>
<reference evidence="12 13" key="1">
    <citation type="submission" date="2022-01" db="EMBL/GenBank/DDBJ databases">
        <title>Flavihumibacter sp. nov., isolated from sediment of a river.</title>
        <authorList>
            <person name="Liu H."/>
        </authorList>
    </citation>
    <scope>NUCLEOTIDE SEQUENCE [LARGE SCALE GENOMIC DNA]</scope>
    <source>
        <strain evidence="12 13">RY-1</strain>
    </source>
</reference>
<keyword evidence="5 9" id="KW-0697">Rotamase</keyword>
<accession>A0ABS9BFZ9</accession>
<organism evidence="12 13">
    <name type="scientific">Flavihumibacter fluminis</name>
    <dbReference type="NCBI Taxonomy" id="2909236"/>
    <lineage>
        <taxon>Bacteria</taxon>
        <taxon>Pseudomonadati</taxon>
        <taxon>Bacteroidota</taxon>
        <taxon>Chitinophagia</taxon>
        <taxon>Chitinophagales</taxon>
        <taxon>Chitinophagaceae</taxon>
        <taxon>Flavihumibacter</taxon>
    </lineage>
</organism>
<comment type="caution">
    <text evidence="12">The sequence shown here is derived from an EMBL/GenBank/DDBJ whole genome shotgun (WGS) entry which is preliminary data.</text>
</comment>
<dbReference type="PROSITE" id="PS50059">
    <property type="entry name" value="FKBP_PPIASE"/>
    <property type="match status" value="1"/>
</dbReference>
<evidence type="ECO:0000256" key="5">
    <source>
        <dbReference type="ARBA" id="ARBA00023110"/>
    </source>
</evidence>
<evidence type="ECO:0000313" key="12">
    <source>
        <dbReference type="EMBL" id="MCF1713993.1"/>
    </source>
</evidence>
<dbReference type="EMBL" id="JAKEVY010000001">
    <property type="protein sequence ID" value="MCF1713993.1"/>
    <property type="molecule type" value="Genomic_DNA"/>
</dbReference>
<keyword evidence="6" id="KW-0143">Chaperone</keyword>
<comment type="function">
    <text evidence="8">Also involved in hydrogenase metallocenter assembly, probably by participating in the nickel insertion step. This function in hydrogenase biosynthesis requires chaperone activity and the presence of the metal-binding domain, but not PPIase activity.</text>
</comment>
<name>A0ABS9BFZ9_9BACT</name>
<evidence type="ECO:0000256" key="6">
    <source>
        <dbReference type="ARBA" id="ARBA00023186"/>
    </source>
</evidence>
<protein>
    <recommendedName>
        <fullName evidence="10">Peptidyl-prolyl cis-trans isomerase</fullName>
        <ecNumber evidence="10">5.2.1.8</ecNumber>
    </recommendedName>
</protein>
<keyword evidence="4" id="KW-0963">Cytoplasm</keyword>
<dbReference type="PANTHER" id="PTHR47861">
    <property type="entry name" value="FKBP-TYPE PEPTIDYL-PROLYL CIS-TRANS ISOMERASE SLYD"/>
    <property type="match status" value="1"/>
</dbReference>
<dbReference type="InterPro" id="IPR001179">
    <property type="entry name" value="PPIase_FKBP_dom"/>
</dbReference>
<evidence type="ECO:0000259" key="11">
    <source>
        <dbReference type="PROSITE" id="PS50059"/>
    </source>
</evidence>
<dbReference type="EC" id="5.2.1.8" evidence="10"/>
<evidence type="ECO:0000313" key="13">
    <source>
        <dbReference type="Proteomes" id="UP001200145"/>
    </source>
</evidence>
<dbReference type="RefSeq" id="WP_234864520.1">
    <property type="nucleotide sequence ID" value="NZ_JAKEVY010000001.1"/>
</dbReference>
<evidence type="ECO:0000256" key="3">
    <source>
        <dbReference type="ARBA" id="ARBA00006577"/>
    </source>
</evidence>
<dbReference type="GO" id="GO:0016853">
    <property type="term" value="F:isomerase activity"/>
    <property type="evidence" value="ECO:0007669"/>
    <property type="project" value="UniProtKB-KW"/>
</dbReference>
<evidence type="ECO:0000256" key="4">
    <source>
        <dbReference type="ARBA" id="ARBA00022490"/>
    </source>
</evidence>
<proteinExistence type="inferred from homology"/>
<comment type="subcellular location">
    <subcellularLocation>
        <location evidence="2">Cytoplasm</location>
    </subcellularLocation>
</comment>
<sequence>MQQVQSGDTVKVHYHGRLTDGTTFDSSEGRDPLEFQVGSQMVIAGFDNGVMGMVVGDKKTVHIPVDDAYGPKNPDMIIEFPKEQVPADMPLEVGMRLNLNNSQGQVVPVVITEIQETAILLDANHPLAGEDLVFDIELVEIVGAPSRIIMP</sequence>
<dbReference type="Gene3D" id="3.10.50.40">
    <property type="match status" value="1"/>
</dbReference>
<evidence type="ECO:0000256" key="2">
    <source>
        <dbReference type="ARBA" id="ARBA00004496"/>
    </source>
</evidence>
<evidence type="ECO:0000256" key="9">
    <source>
        <dbReference type="PROSITE-ProRule" id="PRU00277"/>
    </source>
</evidence>
<evidence type="ECO:0000256" key="10">
    <source>
        <dbReference type="RuleBase" id="RU003915"/>
    </source>
</evidence>
<comment type="catalytic activity">
    <reaction evidence="1 9 10">
        <text>[protein]-peptidylproline (omega=180) = [protein]-peptidylproline (omega=0)</text>
        <dbReference type="Rhea" id="RHEA:16237"/>
        <dbReference type="Rhea" id="RHEA-COMP:10747"/>
        <dbReference type="Rhea" id="RHEA-COMP:10748"/>
        <dbReference type="ChEBI" id="CHEBI:83833"/>
        <dbReference type="ChEBI" id="CHEBI:83834"/>
        <dbReference type="EC" id="5.2.1.8"/>
    </reaction>
</comment>
<dbReference type="Pfam" id="PF00254">
    <property type="entry name" value="FKBP_C"/>
    <property type="match status" value="1"/>
</dbReference>
<keyword evidence="7 9" id="KW-0413">Isomerase</keyword>
<evidence type="ECO:0000256" key="8">
    <source>
        <dbReference type="ARBA" id="ARBA00037071"/>
    </source>
</evidence>
<dbReference type="SUPFAM" id="SSF54534">
    <property type="entry name" value="FKBP-like"/>
    <property type="match status" value="1"/>
</dbReference>
<comment type="similarity">
    <text evidence="3 10">Belongs to the FKBP-type PPIase family.</text>
</comment>
<dbReference type="PANTHER" id="PTHR47861:SF3">
    <property type="entry name" value="FKBP-TYPE PEPTIDYL-PROLYL CIS-TRANS ISOMERASE SLYD"/>
    <property type="match status" value="1"/>
</dbReference>
<evidence type="ECO:0000256" key="1">
    <source>
        <dbReference type="ARBA" id="ARBA00000971"/>
    </source>
</evidence>
<evidence type="ECO:0000256" key="7">
    <source>
        <dbReference type="ARBA" id="ARBA00023235"/>
    </source>
</evidence>
<feature type="domain" description="PPIase FKBP-type" evidence="11">
    <location>
        <begin position="7"/>
        <end position="101"/>
    </location>
</feature>
<gene>
    <name evidence="12" type="ORF">L0U88_05020</name>
</gene>
<keyword evidence="13" id="KW-1185">Reference proteome</keyword>
<dbReference type="Proteomes" id="UP001200145">
    <property type="component" value="Unassembled WGS sequence"/>
</dbReference>